<dbReference type="EMBL" id="PGOL01000016">
    <property type="protein sequence ID" value="PKI79091.1"/>
    <property type="molecule type" value="Genomic_DNA"/>
</dbReference>
<feature type="compositionally biased region" description="Polar residues" evidence="1">
    <location>
        <begin position="78"/>
        <end position="97"/>
    </location>
</feature>
<evidence type="ECO:0000256" key="1">
    <source>
        <dbReference type="SAM" id="MobiDB-lite"/>
    </source>
</evidence>
<dbReference type="STRING" id="22663.A0A2I0LEI5"/>
<comment type="caution">
    <text evidence="3">The sequence shown here is derived from an EMBL/GenBank/DDBJ whole genome shotgun (WGS) entry which is preliminary data.</text>
</comment>
<dbReference type="InterPro" id="IPR057710">
    <property type="entry name" value="DUF7950"/>
</dbReference>
<sequence length="277" mass="29831">MDVGGRQRCAGGVGGGGAAGGDDRVMIDRVMMLRFRPIAPKPADGDPAAGGGQFSNKSLLLSKIRMKRKYVRVRSRSAPKSSGTSSSNGRKTTQSSEKAIVTLQLLPEKAEHPKESSKAAKGRDSLHPHSSSIPIPIVRPIESWVIVESVGTGPYPDALELGRTDEERAEGLRSATCPGFVSDSLNRVLWVNGAYNSMVRKGFAGGGEGPELAVGMLVKGELPRSCGAFSCRVRVQDTWREERRSQVVPCDVWRMDFGGFAWRLDVRAALSLGRPLN</sequence>
<feature type="domain" description="DUF7950" evidence="2">
    <location>
        <begin position="141"/>
        <end position="271"/>
    </location>
</feature>
<gene>
    <name evidence="3" type="ORF">CRG98_000383</name>
</gene>
<protein>
    <recommendedName>
        <fullName evidence="2">DUF7950 domain-containing protein</fullName>
    </recommendedName>
</protein>
<dbReference type="Pfam" id="PF25821">
    <property type="entry name" value="DUF7950"/>
    <property type="match status" value="1"/>
</dbReference>
<dbReference type="Proteomes" id="UP000233551">
    <property type="component" value="Unassembled WGS sequence"/>
</dbReference>
<evidence type="ECO:0000313" key="4">
    <source>
        <dbReference type="Proteomes" id="UP000233551"/>
    </source>
</evidence>
<name>A0A2I0LEI5_PUNGR</name>
<reference evidence="3 4" key="1">
    <citation type="submission" date="2017-11" db="EMBL/GenBank/DDBJ databases">
        <title>De-novo sequencing of pomegranate (Punica granatum L.) genome.</title>
        <authorList>
            <person name="Akparov Z."/>
            <person name="Amiraslanov A."/>
            <person name="Hajiyeva S."/>
            <person name="Abbasov M."/>
            <person name="Kaur K."/>
            <person name="Hamwieh A."/>
            <person name="Solovyev V."/>
            <person name="Salamov A."/>
            <person name="Braich B."/>
            <person name="Kosarev P."/>
            <person name="Mahmoud A."/>
            <person name="Hajiyev E."/>
            <person name="Babayeva S."/>
            <person name="Izzatullayeva V."/>
            <person name="Mammadov A."/>
            <person name="Mammadov A."/>
            <person name="Sharifova S."/>
            <person name="Ojaghi J."/>
            <person name="Eynullazada K."/>
            <person name="Bayramov B."/>
            <person name="Abdulazimova A."/>
            <person name="Shahmuradov I."/>
        </authorList>
    </citation>
    <scope>NUCLEOTIDE SEQUENCE [LARGE SCALE GENOMIC DNA]</scope>
    <source>
        <strain evidence="4">cv. AG2017</strain>
        <tissue evidence="3">Leaf</tissue>
    </source>
</reference>
<dbReference type="PANTHER" id="PTHR33595">
    <property type="entry name" value="VON WILLEBRAND FACTOR A DOMAIN PROTEIN"/>
    <property type="match status" value="1"/>
</dbReference>
<feature type="region of interest" description="Disordered" evidence="1">
    <location>
        <begin position="70"/>
        <end position="132"/>
    </location>
</feature>
<evidence type="ECO:0000259" key="2">
    <source>
        <dbReference type="Pfam" id="PF25821"/>
    </source>
</evidence>
<dbReference type="AlphaFoldDB" id="A0A2I0LEI5"/>
<accession>A0A2I0LEI5</accession>
<organism evidence="3 4">
    <name type="scientific">Punica granatum</name>
    <name type="common">Pomegranate</name>
    <dbReference type="NCBI Taxonomy" id="22663"/>
    <lineage>
        <taxon>Eukaryota</taxon>
        <taxon>Viridiplantae</taxon>
        <taxon>Streptophyta</taxon>
        <taxon>Embryophyta</taxon>
        <taxon>Tracheophyta</taxon>
        <taxon>Spermatophyta</taxon>
        <taxon>Magnoliopsida</taxon>
        <taxon>eudicotyledons</taxon>
        <taxon>Gunneridae</taxon>
        <taxon>Pentapetalae</taxon>
        <taxon>rosids</taxon>
        <taxon>malvids</taxon>
        <taxon>Myrtales</taxon>
        <taxon>Lythraceae</taxon>
        <taxon>Punica</taxon>
    </lineage>
</organism>
<feature type="region of interest" description="Disordered" evidence="1">
    <location>
        <begin position="1"/>
        <end position="22"/>
    </location>
</feature>
<dbReference type="PANTHER" id="PTHR33595:SF4">
    <property type="entry name" value="EMB|CAB62340.1"/>
    <property type="match status" value="1"/>
</dbReference>
<feature type="compositionally biased region" description="Basic and acidic residues" evidence="1">
    <location>
        <begin position="108"/>
        <end position="127"/>
    </location>
</feature>
<proteinExistence type="predicted"/>
<feature type="compositionally biased region" description="Low complexity" evidence="1">
    <location>
        <begin position="1"/>
        <end position="10"/>
    </location>
</feature>
<feature type="compositionally biased region" description="Gly residues" evidence="1">
    <location>
        <begin position="11"/>
        <end position="20"/>
    </location>
</feature>
<evidence type="ECO:0000313" key="3">
    <source>
        <dbReference type="EMBL" id="PKI79091.1"/>
    </source>
</evidence>
<keyword evidence="4" id="KW-1185">Reference proteome</keyword>